<dbReference type="GO" id="GO:1901135">
    <property type="term" value="P:carbohydrate derivative metabolic process"/>
    <property type="evidence" value="ECO:0007669"/>
    <property type="project" value="InterPro"/>
</dbReference>
<dbReference type="Gene3D" id="3.40.50.10490">
    <property type="entry name" value="Glucose-6-phosphate isomerase like protein, domain 1"/>
    <property type="match status" value="1"/>
</dbReference>
<evidence type="ECO:0000313" key="2">
    <source>
        <dbReference type="EMBL" id="RMI38770.1"/>
    </source>
</evidence>
<dbReference type="GO" id="GO:0016853">
    <property type="term" value="F:isomerase activity"/>
    <property type="evidence" value="ECO:0007669"/>
    <property type="project" value="UniProtKB-KW"/>
</dbReference>
<keyword evidence="2" id="KW-0413">Isomerase</keyword>
<dbReference type="NCBIfam" id="NF002805">
    <property type="entry name" value="PRK02947.1"/>
    <property type="match status" value="1"/>
</dbReference>
<feature type="domain" description="SIS" evidence="1">
    <location>
        <begin position="1"/>
        <end position="103"/>
    </location>
</feature>
<dbReference type="InterPro" id="IPR001347">
    <property type="entry name" value="SIS_dom"/>
</dbReference>
<organism evidence="2 3">
    <name type="scientific">Actinomadura harenae</name>
    <dbReference type="NCBI Taxonomy" id="2483351"/>
    <lineage>
        <taxon>Bacteria</taxon>
        <taxon>Bacillati</taxon>
        <taxon>Actinomycetota</taxon>
        <taxon>Actinomycetes</taxon>
        <taxon>Streptosporangiales</taxon>
        <taxon>Thermomonosporaceae</taxon>
        <taxon>Actinomadura</taxon>
    </lineage>
</organism>
<proteinExistence type="predicted"/>
<name>A0A3M2LPF7_9ACTN</name>
<dbReference type="Proteomes" id="UP000282674">
    <property type="component" value="Unassembled WGS sequence"/>
</dbReference>
<accession>A0A3M2LPF7</accession>
<dbReference type="InterPro" id="IPR046348">
    <property type="entry name" value="SIS_dom_sf"/>
</dbReference>
<dbReference type="EMBL" id="RFFG01000079">
    <property type="protein sequence ID" value="RMI38770.1"/>
    <property type="molecule type" value="Genomic_DNA"/>
</dbReference>
<dbReference type="GO" id="GO:0097367">
    <property type="term" value="F:carbohydrate derivative binding"/>
    <property type="evidence" value="ECO:0007669"/>
    <property type="project" value="InterPro"/>
</dbReference>
<evidence type="ECO:0000313" key="3">
    <source>
        <dbReference type="Proteomes" id="UP000282674"/>
    </source>
</evidence>
<dbReference type="OrthoDB" id="9813831at2"/>
<dbReference type="Pfam" id="PF13580">
    <property type="entry name" value="SIS_2"/>
    <property type="match status" value="1"/>
</dbReference>
<protein>
    <submittedName>
        <fullName evidence="2">Sugar isomerase domain-containing protein</fullName>
    </submittedName>
</protein>
<reference evidence="2 3" key="1">
    <citation type="submission" date="2018-10" db="EMBL/GenBank/DDBJ databases">
        <title>Isolation from soil.</title>
        <authorList>
            <person name="Hu J."/>
        </authorList>
    </citation>
    <scope>NUCLEOTIDE SEQUENCE [LARGE SCALE GENOMIC DNA]</scope>
    <source>
        <strain evidence="2 3">NEAU-Ht49</strain>
    </source>
</reference>
<comment type="caution">
    <text evidence="2">The sequence shown here is derived from an EMBL/GenBank/DDBJ whole genome shotgun (WGS) entry which is preliminary data.</text>
</comment>
<dbReference type="AlphaFoldDB" id="A0A3M2LPF7"/>
<dbReference type="PROSITE" id="PS51464">
    <property type="entry name" value="SIS"/>
    <property type="match status" value="1"/>
</dbReference>
<keyword evidence="3" id="KW-1185">Reference proteome</keyword>
<dbReference type="SUPFAM" id="SSF53697">
    <property type="entry name" value="SIS domain"/>
    <property type="match status" value="1"/>
</dbReference>
<evidence type="ECO:0000259" key="1">
    <source>
        <dbReference type="PROSITE" id="PS51464"/>
    </source>
</evidence>
<sequence length="137" mass="14317">MENGPAGEGDVLIVVSVSGRNALPVELAELAVARGMTVLAVTSRAYETRLAEIAHIVLDNHVPVGDAILSDPGVPEPFCATSGVIVSALLQALTAGIIERLLARGLTPPVFRSVNLPGGADHNTRLLQANADRIFYL</sequence>
<gene>
    <name evidence="2" type="ORF">EBO15_31710</name>
</gene>